<reference evidence="3 5" key="2">
    <citation type="submission" date="2023-09" db="EMBL/GenBank/DDBJ databases">
        <title>Complete-Gapless Cercospora beticola genome.</title>
        <authorList>
            <person name="Wyatt N.A."/>
            <person name="Spanner R.E."/>
            <person name="Bolton M.D."/>
        </authorList>
    </citation>
    <scope>NUCLEOTIDE SEQUENCE [LARGE SCALE GENOMIC DNA]</scope>
    <source>
        <strain evidence="3">Cb09-40</strain>
    </source>
</reference>
<sequence length="99" mass="11010">MASNSNTANKKVDEKVNAPLTPKEMGRKGDLLDKLTGSFNFFYHTIPEKAKAAKQKIKELKEGPKSRPDPRLAGLGKPHENYDMPDCDQSLESVREGPQ</sequence>
<keyword evidence="5" id="KW-1185">Reference proteome</keyword>
<dbReference type="Proteomes" id="UP000230605">
    <property type="component" value="Chromosome 5"/>
</dbReference>
<accession>A0A2G5H8J4</accession>
<evidence type="ECO:0000313" key="5">
    <source>
        <dbReference type="Proteomes" id="UP001302367"/>
    </source>
</evidence>
<dbReference type="AlphaFoldDB" id="A0A2G5H8J4"/>
<feature type="region of interest" description="Disordered" evidence="1">
    <location>
        <begin position="52"/>
        <end position="99"/>
    </location>
</feature>
<dbReference type="Proteomes" id="UP001302367">
    <property type="component" value="Chromosome 5"/>
</dbReference>
<evidence type="ECO:0000313" key="3">
    <source>
        <dbReference type="EMBL" id="WPB03491.1"/>
    </source>
</evidence>
<protein>
    <submittedName>
        <fullName evidence="2">Uncharacterized protein</fullName>
    </submittedName>
</protein>
<evidence type="ECO:0000313" key="2">
    <source>
        <dbReference type="EMBL" id="PIA88850.1"/>
    </source>
</evidence>
<feature type="compositionally biased region" description="Basic and acidic residues" evidence="1">
    <location>
        <begin position="52"/>
        <end position="70"/>
    </location>
</feature>
<dbReference type="EMBL" id="CP134188">
    <property type="protein sequence ID" value="WPB03491.1"/>
    <property type="molecule type" value="Genomic_DNA"/>
</dbReference>
<name>A0A2G5H8J4_CERBT</name>
<organism evidence="2 4">
    <name type="scientific">Cercospora beticola</name>
    <name type="common">Sugarbeet leaf spot fungus</name>
    <dbReference type="NCBI Taxonomy" id="122368"/>
    <lineage>
        <taxon>Eukaryota</taxon>
        <taxon>Fungi</taxon>
        <taxon>Dikarya</taxon>
        <taxon>Ascomycota</taxon>
        <taxon>Pezizomycotina</taxon>
        <taxon>Dothideomycetes</taxon>
        <taxon>Dothideomycetidae</taxon>
        <taxon>Mycosphaerellales</taxon>
        <taxon>Mycosphaerellaceae</taxon>
        <taxon>Cercospora</taxon>
    </lineage>
</organism>
<proteinExistence type="predicted"/>
<dbReference type="EMBL" id="LKMD01000108">
    <property type="protein sequence ID" value="PIA88850.1"/>
    <property type="molecule type" value="Genomic_DNA"/>
</dbReference>
<evidence type="ECO:0000313" key="4">
    <source>
        <dbReference type="Proteomes" id="UP000230605"/>
    </source>
</evidence>
<reference evidence="2 4" key="1">
    <citation type="submission" date="2015-10" db="EMBL/GenBank/DDBJ databases">
        <title>The cercosporin biosynthetic gene cluster was horizontally transferred to several fungal lineages and shown to be expanded in Cercospora beticola based on microsynteny with recipient genomes.</title>
        <authorList>
            <person name="De Jonge R."/>
            <person name="Ebert M.K."/>
            <person name="Suttle J.C."/>
            <person name="Jurick Ii W.M."/>
            <person name="Secor G.A."/>
            <person name="Thomma B.P."/>
            <person name="Van De Peer Y."/>
            <person name="Bolton M.D."/>
        </authorList>
    </citation>
    <scope>NUCLEOTIDE SEQUENCE [LARGE SCALE GENOMIC DNA]</scope>
    <source>
        <strain evidence="2 4">09-40</strain>
    </source>
</reference>
<dbReference type="OrthoDB" id="3643896at2759"/>
<evidence type="ECO:0000256" key="1">
    <source>
        <dbReference type="SAM" id="MobiDB-lite"/>
    </source>
</evidence>
<gene>
    <name evidence="2" type="ORF">CB0940_07530</name>
    <name evidence="3" type="ORF">RHO25_008130</name>
</gene>
<feature type="region of interest" description="Disordered" evidence="1">
    <location>
        <begin position="1"/>
        <end position="30"/>
    </location>
</feature>